<dbReference type="RefSeq" id="WP_264841730.1">
    <property type="nucleotide sequence ID" value="NZ_AP025628.1"/>
</dbReference>
<sequence>MFTPYRGDWSLHRKGPADQARHMEKIREAIKKNLPEIIAEENIITSDGKRLVKVPIRSLEEYRFRFDPYQGEKVGQGPGDTKVGDVIARRPGQGQGPGQGRQAGDRPGIDYYEAEITIDELAELIFEDLGLPNLRPKAEQEIPDEAHRFTDIRRKGPFASLDKRRSILESMKRVAREEGEAQFRGLNQDDLRFRVWEQEMRRQSAAVVIAMRDASGSMGEFKKYLTRSLFFWMVRFLRTKYQDVEIAFIVHHAEAREVDEETFFRLGESGGTRVSSAYSLCWQIIQERYDPARWNIYPFHFSDGDNWSDADNRLSVDLVKQILQVANLFGYGEVREPGPSSSLMQAFRQIDDPRFVAVVITDKKDVYPALQKWFSRGEQFGKV</sequence>
<name>A0AA35CKN9_9FIRM</name>
<dbReference type="EMBL" id="AP025628">
    <property type="protein sequence ID" value="BDG61050.1"/>
    <property type="molecule type" value="Genomic_DNA"/>
</dbReference>
<feature type="compositionally biased region" description="Basic and acidic residues" evidence="1">
    <location>
        <begin position="9"/>
        <end position="20"/>
    </location>
</feature>
<gene>
    <name evidence="2" type="ORF">caldi_21400</name>
</gene>
<evidence type="ECO:0000313" key="2">
    <source>
        <dbReference type="EMBL" id="BDG61050.1"/>
    </source>
</evidence>
<dbReference type="AlphaFoldDB" id="A0AA35CKN9"/>
<dbReference type="InterPro" id="IPR006698">
    <property type="entry name" value="UPF0229"/>
</dbReference>
<feature type="region of interest" description="Disordered" evidence="1">
    <location>
        <begin position="84"/>
        <end position="107"/>
    </location>
</feature>
<dbReference type="InterPro" id="IPR014230">
    <property type="entry name" value="Spore_YhbH"/>
</dbReference>
<protein>
    <submittedName>
        <fullName evidence="2">Sporulation protein YhbH</fullName>
    </submittedName>
</protein>
<feature type="region of interest" description="Disordered" evidence="1">
    <location>
        <begin position="1"/>
        <end position="20"/>
    </location>
</feature>
<dbReference type="KEGG" id="cmic:caldi_21400"/>
<accession>A0AA35CKN9</accession>
<organism evidence="2 3">
    <name type="scientific">Caldinitratiruptor microaerophilus</name>
    <dbReference type="NCBI Taxonomy" id="671077"/>
    <lineage>
        <taxon>Bacteria</taxon>
        <taxon>Bacillati</taxon>
        <taxon>Bacillota</taxon>
        <taxon>Clostridia</taxon>
        <taxon>Eubacteriales</taxon>
        <taxon>Symbiobacteriaceae</taxon>
        <taxon>Caldinitratiruptor</taxon>
    </lineage>
</organism>
<evidence type="ECO:0000256" key="1">
    <source>
        <dbReference type="SAM" id="MobiDB-lite"/>
    </source>
</evidence>
<proteinExistence type="predicted"/>
<dbReference type="Proteomes" id="UP001163687">
    <property type="component" value="Chromosome"/>
</dbReference>
<dbReference type="PANTHER" id="PTHR30510:SF2">
    <property type="entry name" value="UPF0229 PROTEIN YEAH"/>
    <property type="match status" value="1"/>
</dbReference>
<dbReference type="PANTHER" id="PTHR30510">
    <property type="entry name" value="UPF0229 PROTEIN YEAH"/>
    <property type="match status" value="1"/>
</dbReference>
<keyword evidence="3" id="KW-1185">Reference proteome</keyword>
<dbReference type="Pfam" id="PF04285">
    <property type="entry name" value="DUF444"/>
    <property type="match status" value="2"/>
</dbReference>
<dbReference type="NCBIfam" id="TIGR02877">
    <property type="entry name" value="spore_yhbH"/>
    <property type="match status" value="1"/>
</dbReference>
<evidence type="ECO:0000313" key="3">
    <source>
        <dbReference type="Proteomes" id="UP001163687"/>
    </source>
</evidence>
<reference evidence="2" key="1">
    <citation type="submission" date="2022-03" db="EMBL/GenBank/DDBJ databases">
        <title>Complete genome sequence of Caldinitratiruptor microaerophilus.</title>
        <authorList>
            <person name="Mukaiyama R."/>
            <person name="Nishiyama T."/>
            <person name="Ueda K."/>
        </authorList>
    </citation>
    <scope>NUCLEOTIDE SEQUENCE</scope>
    <source>
        <strain evidence="2">JCM 16183</strain>
    </source>
</reference>